<reference evidence="3 4" key="1">
    <citation type="submission" date="2015-08" db="EMBL/GenBank/DDBJ databases">
        <title>The genome of the Asian arowana (Scleropages formosus).</title>
        <authorList>
            <person name="Tan M.H."/>
            <person name="Gan H.M."/>
            <person name="Croft L.J."/>
            <person name="Austin C.M."/>
        </authorList>
    </citation>
    <scope>NUCLEOTIDE SEQUENCE [LARGE SCALE GENOMIC DNA]</scope>
    <source>
        <strain evidence="3">Aro1</strain>
    </source>
</reference>
<evidence type="ECO:0000256" key="2">
    <source>
        <dbReference type="SAM" id="Phobius"/>
    </source>
</evidence>
<keyword evidence="2" id="KW-0812">Transmembrane</keyword>
<protein>
    <recommendedName>
        <fullName evidence="5">Transmembrane protein 79-like</fullName>
    </recommendedName>
</protein>
<feature type="transmembrane region" description="Helical" evidence="2">
    <location>
        <begin position="337"/>
        <end position="355"/>
    </location>
</feature>
<accession>A0A0N8JWE9</accession>
<feature type="transmembrane region" description="Helical" evidence="2">
    <location>
        <begin position="303"/>
        <end position="325"/>
    </location>
</feature>
<feature type="transmembrane region" description="Helical" evidence="2">
    <location>
        <begin position="361"/>
        <end position="383"/>
    </location>
</feature>
<dbReference type="GO" id="GO:0032588">
    <property type="term" value="C:trans-Golgi network membrane"/>
    <property type="evidence" value="ECO:0007669"/>
    <property type="project" value="TreeGrafter"/>
</dbReference>
<dbReference type="Proteomes" id="UP000034805">
    <property type="component" value="Unassembled WGS sequence"/>
</dbReference>
<feature type="transmembrane region" description="Helical" evidence="2">
    <location>
        <begin position="223"/>
        <end position="249"/>
    </location>
</feature>
<dbReference type="GO" id="GO:0005765">
    <property type="term" value="C:lysosomal membrane"/>
    <property type="evidence" value="ECO:0007669"/>
    <property type="project" value="TreeGrafter"/>
</dbReference>
<name>A0A0N8JWE9_SCLFO</name>
<gene>
    <name evidence="3" type="ORF">Z043_121226</name>
</gene>
<evidence type="ECO:0000313" key="3">
    <source>
        <dbReference type="EMBL" id="KPP60745.1"/>
    </source>
</evidence>
<evidence type="ECO:0000256" key="1">
    <source>
        <dbReference type="SAM" id="MobiDB-lite"/>
    </source>
</evidence>
<feature type="compositionally biased region" description="Polar residues" evidence="1">
    <location>
        <begin position="72"/>
        <end position="82"/>
    </location>
</feature>
<feature type="non-terminal residue" evidence="3">
    <location>
        <position position="1"/>
    </location>
</feature>
<evidence type="ECO:0000313" key="4">
    <source>
        <dbReference type="Proteomes" id="UP000034805"/>
    </source>
</evidence>
<keyword evidence="2" id="KW-0472">Membrane</keyword>
<dbReference type="PANTHER" id="PTHR31004:SF3">
    <property type="entry name" value="TRANSMEMBRANE PROTEIN 79"/>
    <property type="match status" value="1"/>
</dbReference>
<proteinExistence type="predicted"/>
<feature type="transmembrane region" description="Helical" evidence="2">
    <location>
        <begin position="261"/>
        <end position="283"/>
    </location>
</feature>
<sequence length="435" mass="47307">CLAMTSTGHFASKRGTKEFDSVKESISDIINQLQDIDPARLSFSPFLDLDTQISLAPVSDSPESSVEELHSPSHSVPGSQHSLEPLSAGEHLDRGNSCCKETCDTFSEQPRRISRKKGAVVGTMVNDLHMVTNLEDYCDNHNIIPVQALEGGILTGRDTEGSPLEATNLDSTVDEGIPLIRAPPDCIELAVWDSQEQQESGATLEAADKGCCSCSQCCLSGRVPAACSAFAALLILPGILYALYFYLPLDAPHCPDLVSRLIFTLHCCIVSALPVLLGMLSSAVCRFCSASMDPVGECPRRSLFLQLFVTSSTEQLFLYTLNLAVMATFLHQDQLKAVPILSGIFVAGRLVYWLSLHVCSAWRGFGSGLTVFPLLAMVVFNLYHLFDLAIRQFLPELEHTNSLFPTPSAWPIHIPGQMDFLPTGCSDTQSGRGYC</sequence>
<evidence type="ECO:0008006" key="5">
    <source>
        <dbReference type="Google" id="ProtNLM"/>
    </source>
</evidence>
<feature type="region of interest" description="Disordered" evidence="1">
    <location>
        <begin position="57"/>
        <end position="85"/>
    </location>
</feature>
<dbReference type="AlphaFoldDB" id="A0A0N8JWE9"/>
<keyword evidence="2" id="KW-1133">Transmembrane helix</keyword>
<dbReference type="PANTHER" id="PTHR31004">
    <property type="entry name" value="TRANSMEMBRANE PROTEIN 79"/>
    <property type="match status" value="1"/>
</dbReference>
<dbReference type="EMBL" id="JARO02010380">
    <property type="protein sequence ID" value="KPP60745.1"/>
    <property type="molecule type" value="Genomic_DNA"/>
</dbReference>
<organism evidence="3 4">
    <name type="scientific">Scleropages formosus</name>
    <name type="common">Asian bonytongue</name>
    <name type="synonym">Osteoglossum formosum</name>
    <dbReference type="NCBI Taxonomy" id="113540"/>
    <lineage>
        <taxon>Eukaryota</taxon>
        <taxon>Metazoa</taxon>
        <taxon>Chordata</taxon>
        <taxon>Craniata</taxon>
        <taxon>Vertebrata</taxon>
        <taxon>Euteleostomi</taxon>
        <taxon>Actinopterygii</taxon>
        <taxon>Neopterygii</taxon>
        <taxon>Teleostei</taxon>
        <taxon>Osteoglossocephala</taxon>
        <taxon>Osteoglossomorpha</taxon>
        <taxon>Osteoglossiformes</taxon>
        <taxon>Osteoglossidae</taxon>
        <taxon>Scleropages</taxon>
    </lineage>
</organism>
<comment type="caution">
    <text evidence="3">The sequence shown here is derived from an EMBL/GenBank/DDBJ whole genome shotgun (WGS) entry which is preliminary data.</text>
</comment>
<dbReference type="GO" id="GO:0045055">
    <property type="term" value="P:regulated exocytosis"/>
    <property type="evidence" value="ECO:0007669"/>
    <property type="project" value="TreeGrafter"/>
</dbReference>